<comment type="caution">
    <text evidence="2">The sequence shown here is derived from an EMBL/GenBank/DDBJ whole genome shotgun (WGS) entry which is preliminary data.</text>
</comment>
<dbReference type="EMBL" id="CAJJDM010000096">
    <property type="protein sequence ID" value="CAD8093563.1"/>
    <property type="molecule type" value="Genomic_DNA"/>
</dbReference>
<keyword evidence="1" id="KW-0812">Transmembrane</keyword>
<evidence type="ECO:0000313" key="3">
    <source>
        <dbReference type="Proteomes" id="UP000688137"/>
    </source>
</evidence>
<protein>
    <recommendedName>
        <fullName evidence="4">Transmembrane protein</fullName>
    </recommendedName>
</protein>
<gene>
    <name evidence="2" type="ORF">PPRIM_AZ9-3.1.T0930163</name>
</gene>
<keyword evidence="1" id="KW-0472">Membrane</keyword>
<keyword evidence="1" id="KW-1133">Transmembrane helix</keyword>
<evidence type="ECO:0000313" key="2">
    <source>
        <dbReference type="EMBL" id="CAD8093563.1"/>
    </source>
</evidence>
<reference evidence="2" key="1">
    <citation type="submission" date="2021-01" db="EMBL/GenBank/DDBJ databases">
        <authorList>
            <consortium name="Genoscope - CEA"/>
            <person name="William W."/>
        </authorList>
    </citation>
    <scope>NUCLEOTIDE SEQUENCE</scope>
</reference>
<organism evidence="2 3">
    <name type="scientific">Paramecium primaurelia</name>
    <dbReference type="NCBI Taxonomy" id="5886"/>
    <lineage>
        <taxon>Eukaryota</taxon>
        <taxon>Sar</taxon>
        <taxon>Alveolata</taxon>
        <taxon>Ciliophora</taxon>
        <taxon>Intramacronucleata</taxon>
        <taxon>Oligohymenophorea</taxon>
        <taxon>Peniculida</taxon>
        <taxon>Parameciidae</taxon>
        <taxon>Paramecium</taxon>
    </lineage>
</organism>
<evidence type="ECO:0008006" key="4">
    <source>
        <dbReference type="Google" id="ProtNLM"/>
    </source>
</evidence>
<sequence length="1289" mass="151631">MESLFQGQNMTYECRGCPYGVQLQNTLNQIGNKFESKNLFKSISSNINNTKFVAITKDQEVITYGWDGDQFNKYKPFKIKQIEYHCFNAYYTLDNNVLIDCYHNNNLFLFYQLNDQLIRIYQHQSQLPKSTKILQLINQTSVYTLYGQYFLDYQILTLFQDRKISYLNISTWQQGFQDFITSQGFNRTNFIYISNNENLFQIIINKNEQFQILTKFNQDAQIITFTVYQSLIKNSQCDQLIVLLESSEIYKNLQYIYACYMNFIVDRLYYFNLKGINIKNVIIFANQQFLILQQNYLVMIYQIDFPERVLKEAFLDNFEKLNLTKFLHFDQSKSILFEFGYHFTAYFVAIPNLNGYFTNNSSSNKFTIYRTILNVLDPRCKVKIFFTVLSENDTLIYNTSQSDTNKNYVVINKGYNQIIENYSGSLLQLSSIFTENYVGDFELAILQSVNLTMNLNFQLASMMNLIQQYLQNLIFIAGIQNETVYFYQGLPNQLNLIYYQDLNQSDIQQIQLAQNLEGIVFVSISLSQNQILLFTYNSSISSIDYIYINVPQFQSILQSYNCIVVLTKRNEILVIQLNGQVQFHIDEDNYKQFFPQVQKFRPTAIALNQFDLSSLLIIGNEYQILICSITNEAILTPLIIQNLEIMVFDLKVIKNKIIIIYRQNDLLSMCFQVWEIANMSSIIFVKNLRCTQFNEYQMSTSDNQFFFVKQKSNNMLVYNPNLPQHASLYYNFTYNQSYLACTYIEEFSQLLINGNFYNLYPIITMKFTPNLSLYYSNYEKVVYYFFNITSGINKYTYQITPTYTLRLINNFINISLNVIDKQVEKDEVVILHQENISNNSQIAFFNLQNGNYEHSECNLYNSLNYLQPFSYNSSYNILTAVNGLFVLQSQNYLFVLDSYYYNYTFDSIESCYLSYSSYRTLYSICQNKNQQLIVISFNINAFNVQQLQTYILTDYIQPLQFVVLFEMYFVLENLDNQTNIFIYIPQKNYSLQLTDSLNCTYFSVTNFRNATQASQQISLIAVFYICSYSLHYKILQYNLITQELTAISKEQKINIQTNTQIQQFKPYQFLVVKNYYSEIIVLLTTTNFCTLIISMAYDSQKLQYQIQQIIGTIPLYGNLTLKNSQLANGILINTYKSEQNQYYYTFYNLTKIKIADLGQPLLMIGGLVPQNSSQMIAAVYDIKNQNGQFLISNDTNGILYNITPMSIICKFNLSIFAKSEKFKYSLLAENAFGQNQTELTFIYERNQNNWVYGLISIVAFCLIITLYIYWKKLRTVKSIRNDYEEEFEL</sequence>
<feature type="transmembrane region" description="Helical" evidence="1">
    <location>
        <begin position="1250"/>
        <end position="1270"/>
    </location>
</feature>
<evidence type="ECO:0000256" key="1">
    <source>
        <dbReference type="SAM" id="Phobius"/>
    </source>
</evidence>
<proteinExistence type="predicted"/>
<keyword evidence="3" id="KW-1185">Reference proteome</keyword>
<dbReference type="OMA" id="QSYLACT"/>
<dbReference type="Proteomes" id="UP000688137">
    <property type="component" value="Unassembled WGS sequence"/>
</dbReference>
<name>A0A8S1NVS1_PARPR</name>
<accession>A0A8S1NVS1</accession>